<name>A0A0E0DLF6_9ORYZ</name>
<keyword evidence="1" id="KW-0472">Membrane</keyword>
<organism evidence="2">
    <name type="scientific">Oryza meridionalis</name>
    <dbReference type="NCBI Taxonomy" id="40149"/>
    <lineage>
        <taxon>Eukaryota</taxon>
        <taxon>Viridiplantae</taxon>
        <taxon>Streptophyta</taxon>
        <taxon>Embryophyta</taxon>
        <taxon>Tracheophyta</taxon>
        <taxon>Spermatophyta</taxon>
        <taxon>Magnoliopsida</taxon>
        <taxon>Liliopsida</taxon>
        <taxon>Poales</taxon>
        <taxon>Poaceae</taxon>
        <taxon>BOP clade</taxon>
        <taxon>Oryzoideae</taxon>
        <taxon>Oryzeae</taxon>
        <taxon>Oryzinae</taxon>
        <taxon>Oryza</taxon>
    </lineage>
</organism>
<sequence length="187" mass="20741">MSRGGGVGGAGAGAGEAAMAPNSKAQRVQFAHVLQNTRLNNAWNVLLDLKHGITSVLKKVSTCYPNEQYENKAVYSLMVFAVDFTVCIQVTSWLMHLLMRITIFLVSLTVLFLQIEQAFAFRSCLTSTDINIELSSFVLASSSIYHNEVTIKRAEEKKYNCYTLSLKKMQIIISNMIKGGMAESIYI</sequence>
<feature type="transmembrane region" description="Helical" evidence="1">
    <location>
        <begin position="97"/>
        <end position="115"/>
    </location>
</feature>
<protein>
    <submittedName>
        <fullName evidence="2">Uncharacterized protein</fullName>
    </submittedName>
</protein>
<dbReference type="Proteomes" id="UP000008021">
    <property type="component" value="Chromosome 5"/>
</dbReference>
<accession>A0A0E0DLF6</accession>
<keyword evidence="3" id="KW-1185">Reference proteome</keyword>
<evidence type="ECO:0000256" key="1">
    <source>
        <dbReference type="SAM" id="Phobius"/>
    </source>
</evidence>
<evidence type="ECO:0000313" key="2">
    <source>
        <dbReference type="EnsemblPlants" id="OMERI05G01990.1"/>
    </source>
</evidence>
<feature type="transmembrane region" description="Helical" evidence="1">
    <location>
        <begin position="73"/>
        <end position="91"/>
    </location>
</feature>
<evidence type="ECO:0000313" key="3">
    <source>
        <dbReference type="Proteomes" id="UP000008021"/>
    </source>
</evidence>
<keyword evidence="1" id="KW-1133">Transmembrane helix</keyword>
<keyword evidence="1" id="KW-0812">Transmembrane</keyword>
<dbReference type="AlphaFoldDB" id="A0A0E0DLF6"/>
<proteinExistence type="predicted"/>
<reference evidence="2" key="2">
    <citation type="submission" date="2018-05" db="EMBL/GenBank/DDBJ databases">
        <title>OmerRS3 (Oryza meridionalis Reference Sequence Version 3).</title>
        <authorList>
            <person name="Zhang J."/>
            <person name="Kudrna D."/>
            <person name="Lee S."/>
            <person name="Talag J."/>
            <person name="Welchert J."/>
            <person name="Wing R.A."/>
        </authorList>
    </citation>
    <scope>NUCLEOTIDE SEQUENCE [LARGE SCALE GENOMIC DNA]</scope>
    <source>
        <strain evidence="2">cv. OR44</strain>
    </source>
</reference>
<reference evidence="2" key="1">
    <citation type="submission" date="2015-04" db="UniProtKB">
        <authorList>
            <consortium name="EnsemblPlants"/>
        </authorList>
    </citation>
    <scope>IDENTIFICATION</scope>
</reference>
<dbReference type="HOGENOM" id="CLU_1449836_0_0_1"/>
<dbReference type="EnsemblPlants" id="OMERI05G01990.1">
    <property type="protein sequence ID" value="OMERI05G01990.1"/>
    <property type="gene ID" value="OMERI05G01990"/>
</dbReference>
<dbReference type="Gramene" id="OMERI05G01990.1">
    <property type="protein sequence ID" value="OMERI05G01990.1"/>
    <property type="gene ID" value="OMERI05G01990"/>
</dbReference>